<dbReference type="NCBIfam" id="TIGR02242">
    <property type="entry name" value="tail_TIGR02242"/>
    <property type="match status" value="1"/>
</dbReference>
<protein>
    <submittedName>
        <fullName evidence="1">Phage tail protein domain-containing protein</fullName>
    </submittedName>
</protein>
<gene>
    <name evidence="1" type="ORF">SAMN04487926_1385</name>
</gene>
<dbReference type="RefSeq" id="WP_091789246.1">
    <property type="nucleotide sequence ID" value="NZ_FNDI01000038.1"/>
</dbReference>
<comment type="caution">
    <text evidence="1">The sequence shown here is derived from an EMBL/GenBank/DDBJ whole genome shotgun (WGS) entry which is preliminary data.</text>
</comment>
<dbReference type="Proteomes" id="UP000198900">
    <property type="component" value="Unassembled WGS sequence"/>
</dbReference>
<accession>A0A7Z7FM54</accession>
<organism evidence="1 2">
    <name type="scientific">Paraburkholderia steynii</name>
    <dbReference type="NCBI Taxonomy" id="1245441"/>
    <lineage>
        <taxon>Bacteria</taxon>
        <taxon>Pseudomonadati</taxon>
        <taxon>Pseudomonadota</taxon>
        <taxon>Betaproteobacteria</taxon>
        <taxon>Burkholderiales</taxon>
        <taxon>Burkholderiaceae</taxon>
        <taxon>Paraburkholderia</taxon>
    </lineage>
</organism>
<dbReference type="EMBL" id="FNDI01000038">
    <property type="protein sequence ID" value="SDJ22058.1"/>
    <property type="molecule type" value="Genomic_DNA"/>
</dbReference>
<evidence type="ECO:0000313" key="1">
    <source>
        <dbReference type="EMBL" id="SDJ22058.1"/>
    </source>
</evidence>
<proteinExistence type="predicted"/>
<dbReference type="InterPro" id="IPR011748">
    <property type="entry name" value="Unchr_phage_tail-like"/>
</dbReference>
<dbReference type="SUPFAM" id="SSF101898">
    <property type="entry name" value="NHL repeat"/>
    <property type="match status" value="1"/>
</dbReference>
<dbReference type="AlphaFoldDB" id="A0A7Z7FM54"/>
<sequence length="714" mass="76970">MSTPAQHAYRFRSAEQWRACLFDRVDPACFDAQQRIRPRAPFMPAAELYPSSGAHAPVAMREGETIWRDDDDCLHRFTECDGYTRVQTAPYAIARASRLVANAAGLWVIADAGQSLLRYEADSLTRLDVVRLDRRVIDIAGDHAGGIVALVEDEGSPQAIRIDCAGRVVGTVRFDGIATARAFVFLPRAKRFVVWVDDVQPHLDWFAADGGSAVASAILARVHPCFRPSMLGGDGDSRVFVGGEEEASASVKAFVLTFDGDGETLEEIAIDARDSPITGVAGARDSLLVAGRRGLLRYRIAESVPDRTPEIRCTVITPVLQSPDREDARRWLRIEAVADLPEGSSIEISYAATADPATRHRLDAIARDTKQTAGQRAQRLLCEPGVWSAPIVLHADRTSAGGFAAPLSAPLFDVREPCVWVCISLGATGGGALPSLAELAVLYPGQSLMENLPAIYRRAQAQPGSFLRALVGVLESTTQQIDERIGSLASRIQPGMASGPWLDFVASWLGLPWDDALSEEQKRRIVMRAAELARSRGTRAGLETLLECLLPGSPPRFRVIDPTADSGFAVVGGADHPGSRLPALLGGRSRWSGELDSSAVLGHMRLPCANETDDGVRHLVGKVRVDVAATSAERSAWQPWLPALVEAMVPVCAQARLRWTGPDALREMTLDGSFVLQGPPMARLGADAVIGMTRLPERGGRIDSTGADIGTRLD</sequence>
<name>A0A7Z7FM54_9BURK</name>
<reference evidence="1" key="1">
    <citation type="submission" date="2016-10" db="EMBL/GenBank/DDBJ databases">
        <authorList>
            <person name="Varghese N."/>
            <person name="Submissions S."/>
        </authorList>
    </citation>
    <scope>NUCLEOTIDE SEQUENCE [LARGE SCALE GENOMIC DNA]</scope>
    <source>
        <strain evidence="1">YR281</strain>
    </source>
</reference>
<keyword evidence="2" id="KW-1185">Reference proteome</keyword>
<dbReference type="Pfam" id="PF09684">
    <property type="entry name" value="Tail_P2_I"/>
    <property type="match status" value="1"/>
</dbReference>
<dbReference type="InterPro" id="IPR006521">
    <property type="entry name" value="Tail_protein_I"/>
</dbReference>
<evidence type="ECO:0000313" key="2">
    <source>
        <dbReference type="Proteomes" id="UP000198900"/>
    </source>
</evidence>